<dbReference type="GO" id="GO:0005634">
    <property type="term" value="C:nucleus"/>
    <property type="evidence" value="ECO:0007669"/>
    <property type="project" value="UniProtKB-SubCell"/>
</dbReference>
<dbReference type="InterPro" id="IPR009057">
    <property type="entry name" value="Homeodomain-like_sf"/>
</dbReference>
<evidence type="ECO:0000256" key="2">
    <source>
        <dbReference type="ARBA" id="ARBA00022737"/>
    </source>
</evidence>
<feature type="domain" description="Myb-like" evidence="8">
    <location>
        <begin position="11"/>
        <end position="64"/>
    </location>
</feature>
<evidence type="ECO:0000313" key="10">
    <source>
        <dbReference type="EMBL" id="KAH7388218.1"/>
    </source>
</evidence>
<dbReference type="Proteomes" id="UP000825935">
    <property type="component" value="Chromosome 16"/>
</dbReference>
<dbReference type="Gene3D" id="1.10.10.60">
    <property type="entry name" value="Homeodomain-like"/>
    <property type="match status" value="2"/>
</dbReference>
<evidence type="ECO:0000256" key="7">
    <source>
        <dbReference type="SAM" id="MobiDB-lite"/>
    </source>
</evidence>
<dbReference type="SUPFAM" id="SSF46689">
    <property type="entry name" value="Homeodomain-like"/>
    <property type="match status" value="1"/>
</dbReference>
<organism evidence="10 11">
    <name type="scientific">Ceratopteris richardii</name>
    <name type="common">Triangle waterfern</name>
    <dbReference type="NCBI Taxonomy" id="49495"/>
    <lineage>
        <taxon>Eukaryota</taxon>
        <taxon>Viridiplantae</taxon>
        <taxon>Streptophyta</taxon>
        <taxon>Embryophyta</taxon>
        <taxon>Tracheophyta</taxon>
        <taxon>Polypodiopsida</taxon>
        <taxon>Polypodiidae</taxon>
        <taxon>Polypodiales</taxon>
        <taxon>Pteridineae</taxon>
        <taxon>Pteridaceae</taxon>
        <taxon>Parkerioideae</taxon>
        <taxon>Ceratopteris</taxon>
    </lineage>
</organism>
<comment type="caution">
    <text evidence="10">The sequence shown here is derived from an EMBL/GenBank/DDBJ whole genome shotgun (WGS) entry which is preliminary data.</text>
</comment>
<reference evidence="10" key="1">
    <citation type="submission" date="2021-08" db="EMBL/GenBank/DDBJ databases">
        <title>WGS assembly of Ceratopteris richardii.</title>
        <authorList>
            <person name="Marchant D.B."/>
            <person name="Chen G."/>
            <person name="Jenkins J."/>
            <person name="Shu S."/>
            <person name="Leebens-Mack J."/>
            <person name="Grimwood J."/>
            <person name="Schmutz J."/>
            <person name="Soltis P."/>
            <person name="Soltis D."/>
            <person name="Chen Z.-H."/>
        </authorList>
    </citation>
    <scope>NUCLEOTIDE SEQUENCE</scope>
    <source>
        <strain evidence="10">Whitten #5841</strain>
        <tissue evidence="10">Leaf</tissue>
    </source>
</reference>
<comment type="subcellular location">
    <subcellularLocation>
        <location evidence="1">Nucleus</location>
    </subcellularLocation>
</comment>
<evidence type="ECO:0000259" key="8">
    <source>
        <dbReference type="PROSITE" id="PS50090"/>
    </source>
</evidence>
<dbReference type="OrthoDB" id="2143914at2759"/>
<evidence type="ECO:0000256" key="5">
    <source>
        <dbReference type="ARBA" id="ARBA00023163"/>
    </source>
</evidence>
<feature type="domain" description="HTH myb-type" evidence="9">
    <location>
        <begin position="11"/>
        <end position="64"/>
    </location>
</feature>
<feature type="domain" description="HTH myb-type" evidence="9">
    <location>
        <begin position="65"/>
        <end position="119"/>
    </location>
</feature>
<evidence type="ECO:0000259" key="9">
    <source>
        <dbReference type="PROSITE" id="PS51294"/>
    </source>
</evidence>
<dbReference type="Pfam" id="PF00249">
    <property type="entry name" value="Myb_DNA-binding"/>
    <property type="match status" value="2"/>
</dbReference>
<dbReference type="InterPro" id="IPR017930">
    <property type="entry name" value="Myb_dom"/>
</dbReference>
<dbReference type="PANTHER" id="PTHR10641:SF1387">
    <property type="entry name" value="OS08G0486300 PROTEIN"/>
    <property type="match status" value="1"/>
</dbReference>
<keyword evidence="3" id="KW-0805">Transcription regulation</keyword>
<keyword evidence="11" id="KW-1185">Reference proteome</keyword>
<dbReference type="FunFam" id="1.10.10.60:FF:000001">
    <property type="entry name" value="MYB-related transcription factor"/>
    <property type="match status" value="1"/>
</dbReference>
<name>A0A8T2T1E9_CERRI</name>
<keyword evidence="5" id="KW-0804">Transcription</keyword>
<dbReference type="CDD" id="cd00167">
    <property type="entry name" value="SANT"/>
    <property type="match status" value="2"/>
</dbReference>
<evidence type="ECO:0000256" key="6">
    <source>
        <dbReference type="ARBA" id="ARBA00023242"/>
    </source>
</evidence>
<dbReference type="InterPro" id="IPR015495">
    <property type="entry name" value="Myb_TF_plants"/>
</dbReference>
<evidence type="ECO:0000256" key="4">
    <source>
        <dbReference type="ARBA" id="ARBA00023125"/>
    </source>
</evidence>
<dbReference type="InterPro" id="IPR001005">
    <property type="entry name" value="SANT/Myb"/>
</dbReference>
<evidence type="ECO:0000256" key="3">
    <source>
        <dbReference type="ARBA" id="ARBA00023015"/>
    </source>
</evidence>
<dbReference type="AlphaFoldDB" id="A0A8T2T1E9"/>
<feature type="compositionally biased region" description="Basic and acidic residues" evidence="7">
    <location>
        <begin position="245"/>
        <end position="264"/>
    </location>
</feature>
<dbReference type="GO" id="GO:0000976">
    <property type="term" value="F:transcription cis-regulatory region binding"/>
    <property type="evidence" value="ECO:0007669"/>
    <property type="project" value="UniProtKB-ARBA"/>
</dbReference>
<protein>
    <submittedName>
        <fullName evidence="10">Uncharacterized protein</fullName>
    </submittedName>
</protein>
<dbReference type="SMART" id="SM00717">
    <property type="entry name" value="SANT"/>
    <property type="match status" value="2"/>
</dbReference>
<feature type="region of interest" description="Disordered" evidence="7">
    <location>
        <begin position="230"/>
        <end position="314"/>
    </location>
</feature>
<dbReference type="EMBL" id="CM035421">
    <property type="protein sequence ID" value="KAH7388218.1"/>
    <property type="molecule type" value="Genomic_DNA"/>
</dbReference>
<keyword evidence="4" id="KW-0238">DNA-binding</keyword>
<feature type="domain" description="Myb-like" evidence="8">
    <location>
        <begin position="65"/>
        <end position="115"/>
    </location>
</feature>
<keyword evidence="2" id="KW-0677">Repeat</keyword>
<dbReference type="GO" id="GO:0051707">
    <property type="term" value="P:response to other organism"/>
    <property type="evidence" value="ECO:0007669"/>
    <property type="project" value="UniProtKB-ARBA"/>
</dbReference>
<gene>
    <name evidence="10" type="ORF">KP509_16G064900</name>
</gene>
<accession>A0A8T2T1E9</accession>
<proteinExistence type="predicted"/>
<dbReference type="PANTHER" id="PTHR10641">
    <property type="entry name" value="MYB FAMILY TRANSCRIPTION FACTOR"/>
    <property type="match status" value="1"/>
</dbReference>
<keyword evidence="6" id="KW-0539">Nucleus</keyword>
<dbReference type="FunFam" id="1.10.10.60:FF:000394">
    <property type="entry name" value="MYB transcription factor"/>
    <property type="match status" value="1"/>
</dbReference>
<sequence length="401" mass="45367">MDLSGPDCEEKADVRKGAWTEEEDRKLVDFIERNKGHGCWRTLPHRAGLQRCGKSCRLRWTNYLRPNIKRGNFSAEEESTIVRLHALMGNKWATIASHLPGRTDNEIKNHWNTRLRKRLAHIAFDNIFHNMHRYGLQRSLASTIQNPYRQLMGSTSIPTASFSLTHSPLNGGDSRDKLCKRACDGNVPDSNYTQARSFRPSLADDFFVTHIAQWERARLEAEALSPRLSNDLSVCPQRPFPIEQASDRDEKNSSMDRQSFHAHEGNGTSYPQHKDKLHDTSCTAVTGGVVDAGSKRPDQGTKRRRTQGNDENLQNLFPKEVLVEMCPLTHSFDCHDDMQKTLATHCNDDLEKTLATNSVDDLTTVSSPTMCSDSLFSLWYYLEHGYPLSPSRSCSLESSSG</sequence>
<dbReference type="PROSITE" id="PS51294">
    <property type="entry name" value="HTH_MYB"/>
    <property type="match status" value="2"/>
</dbReference>
<evidence type="ECO:0000256" key="1">
    <source>
        <dbReference type="ARBA" id="ARBA00004123"/>
    </source>
</evidence>
<evidence type="ECO:0000313" key="11">
    <source>
        <dbReference type="Proteomes" id="UP000825935"/>
    </source>
</evidence>
<dbReference type="PROSITE" id="PS50090">
    <property type="entry name" value="MYB_LIKE"/>
    <property type="match status" value="2"/>
</dbReference>